<gene>
    <name evidence="2" type="ORF">CEPIT_LOCUS29686</name>
</gene>
<organism evidence="2 3">
    <name type="scientific">Cuscuta epithymum</name>
    <dbReference type="NCBI Taxonomy" id="186058"/>
    <lineage>
        <taxon>Eukaryota</taxon>
        <taxon>Viridiplantae</taxon>
        <taxon>Streptophyta</taxon>
        <taxon>Embryophyta</taxon>
        <taxon>Tracheophyta</taxon>
        <taxon>Spermatophyta</taxon>
        <taxon>Magnoliopsida</taxon>
        <taxon>eudicotyledons</taxon>
        <taxon>Gunneridae</taxon>
        <taxon>Pentapetalae</taxon>
        <taxon>asterids</taxon>
        <taxon>lamiids</taxon>
        <taxon>Solanales</taxon>
        <taxon>Convolvulaceae</taxon>
        <taxon>Cuscuteae</taxon>
        <taxon>Cuscuta</taxon>
        <taxon>Cuscuta subgen. Cuscuta</taxon>
    </lineage>
</organism>
<dbReference type="Proteomes" id="UP001152523">
    <property type="component" value="Unassembled WGS sequence"/>
</dbReference>
<proteinExistence type="predicted"/>
<dbReference type="PANTHER" id="PTHR34938:SF1">
    <property type="entry name" value="PROTEIN FERTILITY RESTORER RF2, MITOCHONDRIAL"/>
    <property type="match status" value="1"/>
</dbReference>
<dbReference type="GO" id="GO:0010027">
    <property type="term" value="P:thylakoid membrane organization"/>
    <property type="evidence" value="ECO:0007669"/>
    <property type="project" value="TreeGrafter"/>
</dbReference>
<dbReference type="InterPro" id="IPR040299">
    <property type="entry name" value="RF2K-like"/>
</dbReference>
<dbReference type="AlphaFoldDB" id="A0AAV0F132"/>
<feature type="region of interest" description="Disordered" evidence="1">
    <location>
        <begin position="133"/>
        <end position="161"/>
    </location>
</feature>
<comment type="caution">
    <text evidence="2">The sequence shown here is derived from an EMBL/GenBank/DDBJ whole genome shotgun (WGS) entry which is preliminary data.</text>
</comment>
<dbReference type="GO" id="GO:0009507">
    <property type="term" value="C:chloroplast"/>
    <property type="evidence" value="ECO:0007669"/>
    <property type="project" value="TreeGrafter"/>
</dbReference>
<evidence type="ECO:0000313" key="2">
    <source>
        <dbReference type="EMBL" id="CAH9129235.1"/>
    </source>
</evidence>
<evidence type="ECO:0000313" key="3">
    <source>
        <dbReference type="Proteomes" id="UP001152523"/>
    </source>
</evidence>
<name>A0AAV0F132_9ASTE</name>
<keyword evidence="3" id="KW-1185">Reference proteome</keyword>
<feature type="compositionally biased region" description="Gly residues" evidence="1">
    <location>
        <begin position="151"/>
        <end position="161"/>
    </location>
</feature>
<dbReference type="PANTHER" id="PTHR34938">
    <property type="entry name" value="PROTEIN FERTILITY RESTORER RF2, MITOCHONDRIAL"/>
    <property type="match status" value="1"/>
</dbReference>
<protein>
    <submittedName>
        <fullName evidence="2">Uncharacterized protein</fullName>
    </submittedName>
</protein>
<dbReference type="EMBL" id="CAMAPF010000955">
    <property type="protein sequence ID" value="CAH9129235.1"/>
    <property type="molecule type" value="Genomic_DNA"/>
</dbReference>
<evidence type="ECO:0000256" key="1">
    <source>
        <dbReference type="SAM" id="MobiDB-lite"/>
    </source>
</evidence>
<accession>A0AAV0F132</accession>
<reference evidence="2" key="1">
    <citation type="submission" date="2022-07" db="EMBL/GenBank/DDBJ databases">
        <authorList>
            <person name="Macas J."/>
            <person name="Novak P."/>
            <person name="Neumann P."/>
        </authorList>
    </citation>
    <scope>NUCLEOTIDE SEQUENCE</scope>
</reference>
<dbReference type="GO" id="GO:0009658">
    <property type="term" value="P:chloroplast organization"/>
    <property type="evidence" value="ECO:0007669"/>
    <property type="project" value="TreeGrafter"/>
</dbReference>
<sequence>MVLIACDQYIGVSSPLTKIATLATATGFMLASNLETAPAKTRTSVVLINNNRHQEPKNWNPLKFPLKSDCTKIHLSTKHQPFGAIRSIKQFDRPQSSSFICAAASGWTCSSAQTLPRTENHKTTNVAPQFDKGVLSTPRLDDSGPSIPPRHGGGGGGGGGGGNTSGGFFLFGFLLLLSHLKDEEEKLIEKKKGREEVQRERLLGAGQ</sequence>